<evidence type="ECO:0000256" key="1">
    <source>
        <dbReference type="SAM" id="Phobius"/>
    </source>
</evidence>
<sequence length="433" mass="49384">MQILSRYLTRAVWLKIHLYLALGGGFFFALIGLTGSLNVYRTELDTWLNPQLQIGQPHGPYQSLDKMLAAVKAAHPQRYGSWTLELPESPDRMVIAWYEKPQETYFAYYAPLMVAVNPYTAEVVESRFWGQTAMTWLLDVHTQLRLDRFGWQCVGVLGALLMVSVMTGLYLWWPVGGDWRRVFALRLTQGMMRLLMDVHRWLGLLSAGALLVLAFTGLQLSYPQILEALTGAEDMGHGNNGKPVLSTARTNARPVRLEEAEFIARGPFPRATLRRVTTPLGEDGTYRVNVRQAGEVNQKHPFTMVWIDRWSGHIKTVRDPNRFTRGETLMTWMWPLHTGEALGAAGRFAWFLAGLCPGYFYVSGVLHWLHRRGKVQDRPVPWHKLRQAGVMGLAAAQGLWRFALPYAQAAVQRARPFVQALWLKGRQWWAARR</sequence>
<gene>
    <name evidence="2" type="ORF">CEK71_09385</name>
</gene>
<keyword evidence="3" id="KW-1185">Reference proteome</keyword>
<feature type="transmembrane region" description="Helical" evidence="1">
    <location>
        <begin position="201"/>
        <end position="222"/>
    </location>
</feature>
<dbReference type="KEGG" id="mpsy:CEK71_09385"/>
<keyword evidence="1" id="KW-0472">Membrane</keyword>
<protein>
    <submittedName>
        <fullName evidence="2">Peptidase</fullName>
    </submittedName>
</protein>
<name>A0A1Z4BYB9_9GAMM</name>
<feature type="transmembrane region" description="Helical" evidence="1">
    <location>
        <begin position="149"/>
        <end position="173"/>
    </location>
</feature>
<evidence type="ECO:0000313" key="2">
    <source>
        <dbReference type="EMBL" id="ASF46275.1"/>
    </source>
</evidence>
<feature type="transmembrane region" description="Helical" evidence="1">
    <location>
        <begin position="348"/>
        <end position="369"/>
    </location>
</feature>
<dbReference type="RefSeq" id="WP_088619147.1">
    <property type="nucleotide sequence ID" value="NZ_CP022129.1"/>
</dbReference>
<organism evidence="2 3">
    <name type="scientific">Methylovulum psychrotolerans</name>
    <dbReference type="NCBI Taxonomy" id="1704499"/>
    <lineage>
        <taxon>Bacteria</taxon>
        <taxon>Pseudomonadati</taxon>
        <taxon>Pseudomonadota</taxon>
        <taxon>Gammaproteobacteria</taxon>
        <taxon>Methylococcales</taxon>
        <taxon>Methylococcaceae</taxon>
        <taxon>Methylovulum</taxon>
    </lineage>
</organism>
<keyword evidence="1" id="KW-1133">Transmembrane helix</keyword>
<dbReference type="OrthoDB" id="9776609at2"/>
<dbReference type="InterPro" id="IPR005625">
    <property type="entry name" value="PepSY-ass_TM"/>
</dbReference>
<proteinExistence type="predicted"/>
<accession>A0A1Z4BYB9</accession>
<dbReference type="Proteomes" id="UP000197019">
    <property type="component" value="Chromosome"/>
</dbReference>
<reference evidence="2 3" key="1">
    <citation type="submission" date="2017-06" db="EMBL/GenBank/DDBJ databases">
        <title>Genome Sequencing of the methanotroph Methylovulum psychrotolerants str. HV10-M2 isolated from a high-altitude environment.</title>
        <authorList>
            <person name="Mateos-Rivera A."/>
        </authorList>
    </citation>
    <scope>NUCLEOTIDE SEQUENCE [LARGE SCALE GENOMIC DNA]</scope>
    <source>
        <strain evidence="2 3">HV10_M2</strain>
    </source>
</reference>
<dbReference type="AlphaFoldDB" id="A0A1Z4BYB9"/>
<dbReference type="EMBL" id="CP022129">
    <property type="protein sequence ID" value="ASF46275.1"/>
    <property type="molecule type" value="Genomic_DNA"/>
</dbReference>
<keyword evidence="1" id="KW-0812">Transmembrane</keyword>
<feature type="transmembrane region" description="Helical" evidence="1">
    <location>
        <begin position="12"/>
        <end position="33"/>
    </location>
</feature>
<evidence type="ECO:0000313" key="3">
    <source>
        <dbReference type="Proteomes" id="UP000197019"/>
    </source>
</evidence>
<dbReference type="PANTHER" id="PTHR34219">
    <property type="entry name" value="IRON-REGULATED INNER MEMBRANE PROTEIN-RELATED"/>
    <property type="match status" value="1"/>
</dbReference>
<dbReference type="Pfam" id="PF03929">
    <property type="entry name" value="PepSY_TM"/>
    <property type="match status" value="1"/>
</dbReference>